<protein>
    <submittedName>
        <fullName evidence="6">Sporulation membrane protein YtaF</fullName>
    </submittedName>
</protein>
<keyword evidence="1" id="KW-1003">Cell membrane</keyword>
<keyword evidence="4 5" id="KW-0472">Membrane</keyword>
<dbReference type="EMBL" id="JAHLQF010000002">
    <property type="protein sequence ID" value="MBU5484681.1"/>
    <property type="molecule type" value="Genomic_DNA"/>
</dbReference>
<evidence type="ECO:0000313" key="7">
    <source>
        <dbReference type="Proteomes" id="UP000726170"/>
    </source>
</evidence>
<dbReference type="Pfam" id="PF02659">
    <property type="entry name" value="Mntp"/>
    <property type="match status" value="1"/>
</dbReference>
<feature type="transmembrane region" description="Helical" evidence="5">
    <location>
        <begin position="190"/>
        <end position="206"/>
    </location>
</feature>
<name>A0ABS6EHJ3_9CLOT</name>
<dbReference type="Proteomes" id="UP000726170">
    <property type="component" value="Unassembled WGS sequence"/>
</dbReference>
<evidence type="ECO:0000256" key="5">
    <source>
        <dbReference type="SAM" id="Phobius"/>
    </source>
</evidence>
<feature type="transmembrane region" description="Helical" evidence="5">
    <location>
        <begin position="61"/>
        <end position="81"/>
    </location>
</feature>
<dbReference type="NCBIfam" id="TIGR02840">
    <property type="entry name" value="spore_YtaF"/>
    <property type="match status" value="1"/>
</dbReference>
<evidence type="ECO:0000313" key="6">
    <source>
        <dbReference type="EMBL" id="MBU5484681.1"/>
    </source>
</evidence>
<feature type="transmembrane region" description="Helical" evidence="5">
    <location>
        <begin position="6"/>
        <end position="23"/>
    </location>
</feature>
<comment type="caution">
    <text evidence="6">The sequence shown here is derived from an EMBL/GenBank/DDBJ whole genome shotgun (WGS) entry which is preliminary data.</text>
</comment>
<feature type="transmembrane region" description="Helical" evidence="5">
    <location>
        <begin position="157"/>
        <end position="178"/>
    </location>
</feature>
<dbReference type="InterPro" id="IPR014205">
    <property type="entry name" value="Spore_YtaF"/>
</dbReference>
<keyword evidence="2 5" id="KW-0812">Transmembrane</keyword>
<dbReference type="PANTHER" id="PTHR35529:SF2">
    <property type="entry name" value="SPORULATION PROTEIN YTAF-RELATED"/>
    <property type="match status" value="1"/>
</dbReference>
<accession>A0ABS6EHJ3</accession>
<organism evidence="6 7">
    <name type="scientific">Clostridium mobile</name>
    <dbReference type="NCBI Taxonomy" id="2841512"/>
    <lineage>
        <taxon>Bacteria</taxon>
        <taxon>Bacillati</taxon>
        <taxon>Bacillota</taxon>
        <taxon>Clostridia</taxon>
        <taxon>Eubacteriales</taxon>
        <taxon>Clostridiaceae</taxon>
        <taxon>Clostridium</taxon>
    </lineage>
</organism>
<keyword evidence="3 5" id="KW-1133">Transmembrane helix</keyword>
<evidence type="ECO:0000256" key="2">
    <source>
        <dbReference type="ARBA" id="ARBA00022692"/>
    </source>
</evidence>
<evidence type="ECO:0000256" key="4">
    <source>
        <dbReference type="ARBA" id="ARBA00023136"/>
    </source>
</evidence>
<dbReference type="InterPro" id="IPR003810">
    <property type="entry name" value="Mntp/YtaF"/>
</dbReference>
<sequence length="207" mass="22418">MLESILLVSALSLDAFVASIAYGTNKIKIPFSSVAIINIVCSCILGVSLFFGSLVKKFVPGSITSTVSFIILLLLGIYYLFESIIKTYLQKSSTSTRKLKLKFSDIQFIIDIYVDETKADSNNSKDLSAREALYLAVALSLDSLAVGFGSSLGSINYIQVILLSLISGMIAVLSGLFLGKKFVEKSKVNLSWLSGVLLIILAILRLI</sequence>
<dbReference type="PANTHER" id="PTHR35529">
    <property type="entry name" value="MANGANESE EFFLUX PUMP MNTP-RELATED"/>
    <property type="match status" value="1"/>
</dbReference>
<dbReference type="RefSeq" id="WP_216439142.1">
    <property type="nucleotide sequence ID" value="NZ_JAHLQF010000002.1"/>
</dbReference>
<keyword evidence="7" id="KW-1185">Reference proteome</keyword>
<feature type="transmembrane region" description="Helical" evidence="5">
    <location>
        <begin position="35"/>
        <end position="55"/>
    </location>
</feature>
<reference evidence="6 7" key="1">
    <citation type="submission" date="2021-06" db="EMBL/GenBank/DDBJ databases">
        <authorList>
            <person name="Sun Q."/>
            <person name="Li D."/>
        </authorList>
    </citation>
    <scope>NUCLEOTIDE SEQUENCE [LARGE SCALE GENOMIC DNA]</scope>
    <source>
        <strain evidence="6 7">MSJ-11</strain>
    </source>
</reference>
<gene>
    <name evidence="6" type="primary">ytaF</name>
    <name evidence="6" type="ORF">KQI86_10085</name>
</gene>
<proteinExistence type="predicted"/>
<evidence type="ECO:0000256" key="1">
    <source>
        <dbReference type="ARBA" id="ARBA00022475"/>
    </source>
</evidence>
<evidence type="ECO:0000256" key="3">
    <source>
        <dbReference type="ARBA" id="ARBA00022989"/>
    </source>
</evidence>